<dbReference type="SUPFAM" id="SSF141371">
    <property type="entry name" value="PilZ domain-like"/>
    <property type="match status" value="1"/>
</dbReference>
<dbReference type="Gene3D" id="2.40.10.220">
    <property type="entry name" value="predicted glycosyltransferase like domains"/>
    <property type="match status" value="1"/>
</dbReference>
<organism evidence="3 4">
    <name type="scientific">Eiseniibacteriota bacterium</name>
    <dbReference type="NCBI Taxonomy" id="2212470"/>
    <lineage>
        <taxon>Bacteria</taxon>
        <taxon>Candidatus Eiseniibacteriota</taxon>
    </lineage>
</organism>
<evidence type="ECO:0000259" key="2">
    <source>
        <dbReference type="Pfam" id="PF07238"/>
    </source>
</evidence>
<dbReference type="Proteomes" id="UP000696931">
    <property type="component" value="Unassembled WGS sequence"/>
</dbReference>
<accession>A0A933SCS1</accession>
<feature type="domain" description="PilZ" evidence="2">
    <location>
        <begin position="11"/>
        <end position="125"/>
    </location>
</feature>
<evidence type="ECO:0000313" key="4">
    <source>
        <dbReference type="Proteomes" id="UP000696931"/>
    </source>
</evidence>
<reference evidence="3" key="1">
    <citation type="submission" date="2020-07" db="EMBL/GenBank/DDBJ databases">
        <title>Huge and variable diversity of episymbiotic CPR bacteria and DPANN archaea in groundwater ecosystems.</title>
        <authorList>
            <person name="He C.Y."/>
            <person name="Keren R."/>
            <person name="Whittaker M."/>
            <person name="Farag I.F."/>
            <person name="Doudna J."/>
            <person name="Cate J.H.D."/>
            <person name="Banfield J.F."/>
        </authorList>
    </citation>
    <scope>NUCLEOTIDE SEQUENCE</scope>
    <source>
        <strain evidence="3">NC_groundwater_1813_Pr3_B-0.1um_71_17</strain>
    </source>
</reference>
<dbReference type="Pfam" id="PF07238">
    <property type="entry name" value="PilZ"/>
    <property type="match status" value="1"/>
</dbReference>
<feature type="region of interest" description="Disordered" evidence="1">
    <location>
        <begin position="140"/>
        <end position="178"/>
    </location>
</feature>
<comment type="caution">
    <text evidence="3">The sequence shown here is derived from an EMBL/GenBank/DDBJ whole genome shotgun (WGS) entry which is preliminary data.</text>
</comment>
<protein>
    <submittedName>
        <fullName evidence="3">PilZ domain-containing protein</fullName>
    </submittedName>
</protein>
<dbReference type="InterPro" id="IPR009875">
    <property type="entry name" value="PilZ_domain"/>
</dbReference>
<dbReference type="GO" id="GO:0035438">
    <property type="term" value="F:cyclic-di-GMP binding"/>
    <property type="evidence" value="ECO:0007669"/>
    <property type="project" value="InterPro"/>
</dbReference>
<sequence length="178" mass="19885">MAVKQSTRRRERRRSTRVDAKLSMRVEGAHEGGPAQVVTESQNISASGIYCTSSHFLPPLSKVMLTIVLPKMPGQKRGQELIKTEGIVVRCEATPGRKPEARYQLACMFADIDPERRERIEEFVAWRNLQALHAALMPARRRTTAGTKAAKKKAVPARKKAAARPARRATTGKRRTTK</sequence>
<evidence type="ECO:0000313" key="3">
    <source>
        <dbReference type="EMBL" id="MBI5169320.1"/>
    </source>
</evidence>
<dbReference type="EMBL" id="JACRIW010000048">
    <property type="protein sequence ID" value="MBI5169320.1"/>
    <property type="molecule type" value="Genomic_DNA"/>
</dbReference>
<dbReference type="AlphaFoldDB" id="A0A933SCS1"/>
<proteinExistence type="predicted"/>
<evidence type="ECO:0000256" key="1">
    <source>
        <dbReference type="SAM" id="MobiDB-lite"/>
    </source>
</evidence>
<gene>
    <name evidence="3" type="ORF">HZA61_07530</name>
</gene>
<name>A0A933SCS1_UNCEI</name>